<dbReference type="AlphaFoldDB" id="A0AAV9GIR6"/>
<comment type="caution">
    <text evidence="2">The sequence shown here is derived from an EMBL/GenBank/DDBJ whole genome shotgun (WGS) entry which is preliminary data.</text>
</comment>
<feature type="compositionally biased region" description="Basic and acidic residues" evidence="1">
    <location>
        <begin position="447"/>
        <end position="471"/>
    </location>
</feature>
<gene>
    <name evidence="2" type="ORF">QBC34DRAFT_410210</name>
</gene>
<name>A0AAV9GIR6_9PEZI</name>
<feature type="region of interest" description="Disordered" evidence="1">
    <location>
        <begin position="399"/>
        <end position="426"/>
    </location>
</feature>
<reference evidence="2" key="2">
    <citation type="submission" date="2023-05" db="EMBL/GenBank/DDBJ databases">
        <authorList>
            <consortium name="Lawrence Berkeley National Laboratory"/>
            <person name="Steindorff A."/>
            <person name="Hensen N."/>
            <person name="Bonometti L."/>
            <person name="Westerberg I."/>
            <person name="Brannstrom I.O."/>
            <person name="Guillou S."/>
            <person name="Cros-Aarteil S."/>
            <person name="Calhoun S."/>
            <person name="Haridas S."/>
            <person name="Kuo A."/>
            <person name="Mondo S."/>
            <person name="Pangilinan J."/>
            <person name="Riley R."/>
            <person name="Labutti K."/>
            <person name="Andreopoulos B."/>
            <person name="Lipzen A."/>
            <person name="Chen C."/>
            <person name="Yanf M."/>
            <person name="Daum C."/>
            <person name="Ng V."/>
            <person name="Clum A."/>
            <person name="Ohm R."/>
            <person name="Martin F."/>
            <person name="Silar P."/>
            <person name="Natvig D."/>
            <person name="Lalanne C."/>
            <person name="Gautier V."/>
            <person name="Ament-Velasquez S.L."/>
            <person name="Kruys A."/>
            <person name="Hutchinson M.I."/>
            <person name="Powell A.J."/>
            <person name="Barry K."/>
            <person name="Miller A.N."/>
            <person name="Grigoriev I.V."/>
            <person name="Debuchy R."/>
            <person name="Gladieux P."/>
            <person name="Thoren M.H."/>
            <person name="Johannesson H."/>
        </authorList>
    </citation>
    <scope>NUCLEOTIDE SEQUENCE</scope>
    <source>
        <strain evidence="2">PSN243</strain>
    </source>
</reference>
<sequence>MGEWHKTSKRIFRPTELRFEVQFDAPVIFVCPPGNTRGPVKDVPIRFVTGTPKSLENTRTLSPPEEEKQRQSTRESKVHTADNERATWVTLLSQLHTMERASREWQEEHYPGTVPTEDMKEEGEENPELRGHSLAVAIQPKTRSWDNMPTDVKKPYATTTICHLLEIAAMMGIYWKEWDRSKDRYRAEGNGYILTGSTVTDLGLMFTFQISGGSRFQENRVIPVDEVKELCCGSVSTIFRAGSDVRRLGIVNEDPRDLGFLQLGSMNEIAETMVLMNCNTITASYFRQKDSKHTHLFPVPLELVGMLCKSLHIKGTPYRMLPNPTPYHWDKNFFNLRRLMNEYHRQIKPISDSVQGLKKFERLAMGVVEALQKNREEEKERKMQERYLLQRKEAMLQKEKLEKKSTIKSVSDNGAQTTGAEEKTAMAWPGLQSLTSIIRKRRPAQAAKDEESQTPKVEVDPPAEAPKDPPPKPKNSKPGYNMKLLDTLHDAVHECDKYLLKRRRDLVRIVIREHFQEVLKMLNGDDDEDDYLHMTGGKPSDAASVRRRRARKFEELSAASPEERQKKFMDIYFGEVLHEVKKRAATSVTKFTFYDPNDMPPTPTSPTKSSFLRPDIACSDPLSDAESVNEGDTEEASRLEPDAASIWCVLVFRMLCWLTLHDFDRGDLQISKSELLGSRLPVYIS</sequence>
<evidence type="ECO:0000313" key="2">
    <source>
        <dbReference type="EMBL" id="KAK4447268.1"/>
    </source>
</evidence>
<reference evidence="2" key="1">
    <citation type="journal article" date="2023" name="Mol. Phylogenet. Evol.">
        <title>Genome-scale phylogeny and comparative genomics of the fungal order Sordariales.</title>
        <authorList>
            <person name="Hensen N."/>
            <person name="Bonometti L."/>
            <person name="Westerberg I."/>
            <person name="Brannstrom I.O."/>
            <person name="Guillou S."/>
            <person name="Cros-Aarteil S."/>
            <person name="Calhoun S."/>
            <person name="Haridas S."/>
            <person name="Kuo A."/>
            <person name="Mondo S."/>
            <person name="Pangilinan J."/>
            <person name="Riley R."/>
            <person name="LaButti K."/>
            <person name="Andreopoulos B."/>
            <person name="Lipzen A."/>
            <person name="Chen C."/>
            <person name="Yan M."/>
            <person name="Daum C."/>
            <person name="Ng V."/>
            <person name="Clum A."/>
            <person name="Steindorff A."/>
            <person name="Ohm R.A."/>
            <person name="Martin F."/>
            <person name="Silar P."/>
            <person name="Natvig D.O."/>
            <person name="Lalanne C."/>
            <person name="Gautier V."/>
            <person name="Ament-Velasquez S.L."/>
            <person name="Kruys A."/>
            <person name="Hutchinson M.I."/>
            <person name="Powell A.J."/>
            <person name="Barry K."/>
            <person name="Miller A.N."/>
            <person name="Grigoriev I.V."/>
            <person name="Debuchy R."/>
            <person name="Gladieux P."/>
            <person name="Hiltunen Thoren M."/>
            <person name="Johannesson H."/>
        </authorList>
    </citation>
    <scope>NUCLEOTIDE SEQUENCE</scope>
    <source>
        <strain evidence="2">PSN243</strain>
    </source>
</reference>
<feature type="region of interest" description="Disordered" evidence="1">
    <location>
        <begin position="440"/>
        <end position="481"/>
    </location>
</feature>
<evidence type="ECO:0000313" key="3">
    <source>
        <dbReference type="Proteomes" id="UP001321760"/>
    </source>
</evidence>
<feature type="compositionally biased region" description="Polar residues" evidence="1">
    <location>
        <begin position="407"/>
        <end position="419"/>
    </location>
</feature>
<protein>
    <submittedName>
        <fullName evidence="2">Uncharacterized protein</fullName>
    </submittedName>
</protein>
<evidence type="ECO:0000256" key="1">
    <source>
        <dbReference type="SAM" id="MobiDB-lite"/>
    </source>
</evidence>
<proteinExistence type="predicted"/>
<feature type="region of interest" description="Disordered" evidence="1">
    <location>
        <begin position="42"/>
        <end position="82"/>
    </location>
</feature>
<feature type="compositionally biased region" description="Polar residues" evidence="1">
    <location>
        <begin position="51"/>
        <end position="61"/>
    </location>
</feature>
<feature type="compositionally biased region" description="Basic and acidic residues" evidence="1">
    <location>
        <begin position="65"/>
        <end position="82"/>
    </location>
</feature>
<dbReference type="EMBL" id="MU865951">
    <property type="protein sequence ID" value="KAK4447268.1"/>
    <property type="molecule type" value="Genomic_DNA"/>
</dbReference>
<accession>A0AAV9GIR6</accession>
<dbReference type="Proteomes" id="UP001321760">
    <property type="component" value="Unassembled WGS sequence"/>
</dbReference>
<keyword evidence="3" id="KW-1185">Reference proteome</keyword>
<organism evidence="2 3">
    <name type="scientific">Podospora aff. communis PSN243</name>
    <dbReference type="NCBI Taxonomy" id="3040156"/>
    <lineage>
        <taxon>Eukaryota</taxon>
        <taxon>Fungi</taxon>
        <taxon>Dikarya</taxon>
        <taxon>Ascomycota</taxon>
        <taxon>Pezizomycotina</taxon>
        <taxon>Sordariomycetes</taxon>
        <taxon>Sordariomycetidae</taxon>
        <taxon>Sordariales</taxon>
        <taxon>Podosporaceae</taxon>
        <taxon>Podospora</taxon>
    </lineage>
</organism>